<evidence type="ECO:0000313" key="8">
    <source>
        <dbReference type="EMBL" id="MFD2566323.1"/>
    </source>
</evidence>
<dbReference type="EMBL" id="JBHULH010000001">
    <property type="protein sequence ID" value="MFD2566323.1"/>
    <property type="molecule type" value="Genomic_DNA"/>
</dbReference>
<organism evidence="8 9">
    <name type="scientific">Pseudotenacibaculum haliotis</name>
    <dbReference type="NCBI Taxonomy" id="1862138"/>
    <lineage>
        <taxon>Bacteria</taxon>
        <taxon>Pseudomonadati</taxon>
        <taxon>Bacteroidota</taxon>
        <taxon>Flavobacteriia</taxon>
        <taxon>Flavobacteriales</taxon>
        <taxon>Flavobacteriaceae</taxon>
        <taxon>Pseudotenacibaculum</taxon>
    </lineage>
</organism>
<name>A0ABW5LQR1_9FLAO</name>
<evidence type="ECO:0000256" key="5">
    <source>
        <dbReference type="ARBA" id="ARBA00023237"/>
    </source>
</evidence>
<protein>
    <submittedName>
        <fullName evidence="8">RagB/SusD family nutrient uptake outer membrane protein</fullName>
    </submittedName>
</protein>
<feature type="domain" description="RagB/SusD" evidence="6">
    <location>
        <begin position="310"/>
        <end position="486"/>
    </location>
</feature>
<dbReference type="InterPro" id="IPR011990">
    <property type="entry name" value="TPR-like_helical_dom_sf"/>
</dbReference>
<evidence type="ECO:0000313" key="9">
    <source>
        <dbReference type="Proteomes" id="UP001597508"/>
    </source>
</evidence>
<evidence type="ECO:0000259" key="7">
    <source>
        <dbReference type="Pfam" id="PF14322"/>
    </source>
</evidence>
<keyword evidence="4" id="KW-0472">Membrane</keyword>
<dbReference type="InterPro" id="IPR012944">
    <property type="entry name" value="SusD_RagB_dom"/>
</dbReference>
<comment type="caution">
    <text evidence="8">The sequence shown here is derived from an EMBL/GenBank/DDBJ whole genome shotgun (WGS) entry which is preliminary data.</text>
</comment>
<evidence type="ECO:0000256" key="4">
    <source>
        <dbReference type="ARBA" id="ARBA00023136"/>
    </source>
</evidence>
<evidence type="ECO:0000259" key="6">
    <source>
        <dbReference type="Pfam" id="PF07980"/>
    </source>
</evidence>
<reference evidence="9" key="1">
    <citation type="journal article" date="2019" name="Int. J. Syst. Evol. Microbiol.">
        <title>The Global Catalogue of Microorganisms (GCM) 10K type strain sequencing project: providing services to taxonomists for standard genome sequencing and annotation.</title>
        <authorList>
            <consortium name="The Broad Institute Genomics Platform"/>
            <consortium name="The Broad Institute Genome Sequencing Center for Infectious Disease"/>
            <person name="Wu L."/>
            <person name="Ma J."/>
        </authorList>
    </citation>
    <scope>NUCLEOTIDE SEQUENCE [LARGE SCALE GENOMIC DNA]</scope>
    <source>
        <strain evidence="9">KCTC 52127</strain>
    </source>
</reference>
<dbReference type="InterPro" id="IPR033985">
    <property type="entry name" value="SusD-like_N"/>
</dbReference>
<sequence length="486" mass="53493">MKKLLSILTLSLFVFTSCNDVIDIEQPGTLLAENAFKTVEDLQLGVLGIYNRIDNTRQIRINSVFSDETAIGNDSGGQNSAEYSFVLNSTTGLPATIWNRNYITINQINKILAAAENIPIGAGEQGDYNNAIGELRALRAYTHFMLNTYFSTDYTDDSALGVIALSTIPGLNEDLPRNTNAEVYAMIDADLTAADGLLSNQSSRTFISRDFITALRARMAAYRGQYAAADGYAATLLGSYSIANQTQFFNMWSDTDDTEIIFELERNVGDSYDGQGTGGGGWAGSLYAFVNSTASGSPFMEMSRSLYNKLDEVAGDIRLTRYIDPSSTIDPAYDDRFDDYLVIRKYPGHQSQPLMNDIKIFRSSEMLFIRAEAAANASDLTGAAAYIKQLRDARFGAAQPAPVYASQQEAWAGILAERRLELAFEGHRWVDLKRLGVTANVTIDRDPVNCTIFNACSLSATDHRYTMPIPQSQIDVDPELVQNPGY</sequence>
<dbReference type="Gene3D" id="1.25.40.390">
    <property type="match status" value="1"/>
</dbReference>
<dbReference type="Proteomes" id="UP001597508">
    <property type="component" value="Unassembled WGS sequence"/>
</dbReference>
<evidence type="ECO:0000256" key="3">
    <source>
        <dbReference type="ARBA" id="ARBA00022729"/>
    </source>
</evidence>
<keyword evidence="3" id="KW-0732">Signal</keyword>
<keyword evidence="5" id="KW-0998">Cell outer membrane</keyword>
<accession>A0ABW5LQR1</accession>
<dbReference type="RefSeq" id="WP_379665031.1">
    <property type="nucleotide sequence ID" value="NZ_JBHULH010000001.1"/>
</dbReference>
<evidence type="ECO:0000256" key="1">
    <source>
        <dbReference type="ARBA" id="ARBA00004442"/>
    </source>
</evidence>
<dbReference type="Pfam" id="PF07980">
    <property type="entry name" value="SusD_RagB"/>
    <property type="match status" value="1"/>
</dbReference>
<dbReference type="SUPFAM" id="SSF48452">
    <property type="entry name" value="TPR-like"/>
    <property type="match status" value="1"/>
</dbReference>
<comment type="subcellular location">
    <subcellularLocation>
        <location evidence="1">Cell outer membrane</location>
    </subcellularLocation>
</comment>
<dbReference type="Pfam" id="PF14322">
    <property type="entry name" value="SusD-like_3"/>
    <property type="match status" value="1"/>
</dbReference>
<comment type="similarity">
    <text evidence="2">Belongs to the SusD family.</text>
</comment>
<proteinExistence type="inferred from homology"/>
<dbReference type="PROSITE" id="PS51257">
    <property type="entry name" value="PROKAR_LIPOPROTEIN"/>
    <property type="match status" value="1"/>
</dbReference>
<feature type="domain" description="SusD-like N-terminal" evidence="7">
    <location>
        <begin position="58"/>
        <end position="209"/>
    </location>
</feature>
<keyword evidence="9" id="KW-1185">Reference proteome</keyword>
<evidence type="ECO:0000256" key="2">
    <source>
        <dbReference type="ARBA" id="ARBA00006275"/>
    </source>
</evidence>
<gene>
    <name evidence="8" type="ORF">ACFSRZ_02995</name>
</gene>